<dbReference type="PANTHER" id="PTHR30041">
    <property type="entry name" value="ARSENATE REDUCTASE"/>
    <property type="match status" value="1"/>
</dbReference>
<evidence type="ECO:0000313" key="4">
    <source>
        <dbReference type="Proteomes" id="UP000642488"/>
    </source>
</evidence>
<dbReference type="PROSITE" id="PS51353">
    <property type="entry name" value="ARSC"/>
    <property type="match status" value="1"/>
</dbReference>
<dbReference type="EMBL" id="JAEKPD010000007">
    <property type="protein sequence ID" value="MBJ3762739.1"/>
    <property type="molecule type" value="Genomic_DNA"/>
</dbReference>
<comment type="similarity">
    <text evidence="1 2">Belongs to the ArsC family.</text>
</comment>
<keyword evidence="4" id="KW-1185">Reference proteome</keyword>
<dbReference type="Proteomes" id="UP000642488">
    <property type="component" value="Unassembled WGS sequence"/>
</dbReference>
<dbReference type="PANTHER" id="PTHR30041:SF8">
    <property type="entry name" value="PROTEIN YFFB"/>
    <property type="match status" value="1"/>
</dbReference>
<dbReference type="AlphaFoldDB" id="A0A934MGV2"/>
<organism evidence="3 4">
    <name type="scientific">Palleronia pontilimi</name>
    <dbReference type="NCBI Taxonomy" id="1964209"/>
    <lineage>
        <taxon>Bacteria</taxon>
        <taxon>Pseudomonadati</taxon>
        <taxon>Pseudomonadota</taxon>
        <taxon>Alphaproteobacteria</taxon>
        <taxon>Rhodobacterales</taxon>
        <taxon>Roseobacteraceae</taxon>
        <taxon>Palleronia</taxon>
    </lineage>
</organism>
<dbReference type="InterPro" id="IPR006660">
    <property type="entry name" value="Arsenate_reductase-like"/>
</dbReference>
<evidence type="ECO:0000313" key="3">
    <source>
        <dbReference type="EMBL" id="MBJ3762739.1"/>
    </source>
</evidence>
<name>A0A934MGV2_9RHOB</name>
<accession>A0A934MGV2</accession>
<dbReference type="Gene3D" id="3.40.30.10">
    <property type="entry name" value="Glutaredoxin"/>
    <property type="match status" value="1"/>
</dbReference>
<evidence type="ECO:0000256" key="1">
    <source>
        <dbReference type="ARBA" id="ARBA00007198"/>
    </source>
</evidence>
<dbReference type="InterPro" id="IPR036249">
    <property type="entry name" value="Thioredoxin-like_sf"/>
</dbReference>
<gene>
    <name evidence="3" type="ORF">ILP92_08280</name>
</gene>
<reference evidence="3" key="1">
    <citation type="submission" date="2020-12" db="EMBL/GenBank/DDBJ databases">
        <title>Bacterial taxonomy.</title>
        <authorList>
            <person name="Pan X."/>
        </authorList>
    </citation>
    <scope>NUCLEOTIDE SEQUENCE</scope>
    <source>
        <strain evidence="3">KCTC 52957</strain>
    </source>
</reference>
<dbReference type="Pfam" id="PF03960">
    <property type="entry name" value="ArsC"/>
    <property type="match status" value="1"/>
</dbReference>
<protein>
    <submittedName>
        <fullName evidence="3">Arsenate reductase</fullName>
    </submittedName>
</protein>
<evidence type="ECO:0000256" key="2">
    <source>
        <dbReference type="PROSITE-ProRule" id="PRU01282"/>
    </source>
</evidence>
<dbReference type="SUPFAM" id="SSF52833">
    <property type="entry name" value="Thioredoxin-like"/>
    <property type="match status" value="1"/>
</dbReference>
<comment type="caution">
    <text evidence="3">The sequence shown here is derived from an EMBL/GenBank/DDBJ whole genome shotgun (WGS) entry which is preliminary data.</text>
</comment>
<sequence>MTLYGLKTCDTCRKALKSLRDAGHDVVFHDVRADGLPRETLERFHADLGEELMNKRSSTWRQLGDSAHGQDVISLISQYPAVMKRPVIDDGTRLYLGWTKDVQAALT</sequence>
<proteinExistence type="inferred from homology"/>